<dbReference type="Gene3D" id="3.30.70.260">
    <property type="match status" value="2"/>
</dbReference>
<evidence type="ECO:0000259" key="2">
    <source>
        <dbReference type="PROSITE" id="PS51671"/>
    </source>
</evidence>
<reference evidence="3 4" key="1">
    <citation type="submission" date="2016-10" db="EMBL/GenBank/DDBJ databases">
        <authorList>
            <person name="de Groot N.N."/>
        </authorList>
    </citation>
    <scope>NUCLEOTIDE SEQUENCE [LARGE SCALE GENOMIC DNA]</scope>
    <source>
        <strain evidence="3 4">CGMCC 1.6291</strain>
    </source>
</reference>
<keyword evidence="4" id="KW-1185">Reference proteome</keyword>
<dbReference type="InterPro" id="IPR050990">
    <property type="entry name" value="UPF0237/GcvR_regulator"/>
</dbReference>
<evidence type="ECO:0000256" key="1">
    <source>
        <dbReference type="PIRNR" id="PIRNR028103"/>
    </source>
</evidence>
<dbReference type="InterPro" id="IPR016867">
    <property type="entry name" value="GcvR"/>
</dbReference>
<dbReference type="PIRSF" id="PIRSF028103">
    <property type="entry name" value="GcvR"/>
    <property type="match status" value="1"/>
</dbReference>
<gene>
    <name evidence="3" type="ORF">SAMN04488052_105110</name>
</gene>
<keyword evidence="1" id="KW-0804">Transcription</keyword>
<organism evidence="3 4">
    <name type="scientific">Aquisalimonas asiatica</name>
    <dbReference type="NCBI Taxonomy" id="406100"/>
    <lineage>
        <taxon>Bacteria</taxon>
        <taxon>Pseudomonadati</taxon>
        <taxon>Pseudomonadota</taxon>
        <taxon>Gammaproteobacteria</taxon>
        <taxon>Chromatiales</taxon>
        <taxon>Ectothiorhodospiraceae</taxon>
        <taxon>Aquisalimonas</taxon>
    </lineage>
</organism>
<sequence>MDSFLVITALGEDRPGIINRLAAAVSDAGCNVVDSRMTVLGGEFAIIQMVGGRWDALAKLETALPGIGDELGLHIHLKRTQDRTRAADLLPYAVEVVAMDHPGIVHQLAQFFSARGINIRDLSTSRYPAAHTGTPMFAVNILLEIPGNTQIAVMREEFLDFCDQMNLDAVFEPVKH</sequence>
<keyword evidence="1" id="KW-0963">Cytoplasm</keyword>
<dbReference type="PROSITE" id="PS51671">
    <property type="entry name" value="ACT"/>
    <property type="match status" value="2"/>
</dbReference>
<dbReference type="GO" id="GO:0006355">
    <property type="term" value="P:regulation of DNA-templated transcription"/>
    <property type="evidence" value="ECO:0007669"/>
    <property type="project" value="UniProtKB-UniRule"/>
</dbReference>
<dbReference type="InterPro" id="IPR002912">
    <property type="entry name" value="ACT_dom"/>
</dbReference>
<feature type="domain" description="ACT" evidence="2">
    <location>
        <begin position="6"/>
        <end position="85"/>
    </location>
</feature>
<dbReference type="EMBL" id="FOEG01000005">
    <property type="protein sequence ID" value="SEO97109.1"/>
    <property type="molecule type" value="Genomic_DNA"/>
</dbReference>
<dbReference type="CDD" id="cd04869">
    <property type="entry name" value="ACT_GcvR_2"/>
    <property type="match status" value="1"/>
</dbReference>
<dbReference type="GO" id="GO:0005737">
    <property type="term" value="C:cytoplasm"/>
    <property type="evidence" value="ECO:0007669"/>
    <property type="project" value="UniProtKB-SubCell"/>
</dbReference>
<dbReference type="PANTHER" id="PTHR34875">
    <property type="entry name" value="UPF0237 PROTEIN MJ1558"/>
    <property type="match status" value="1"/>
</dbReference>
<keyword evidence="1" id="KW-0678">Repressor</keyword>
<dbReference type="Pfam" id="PF13740">
    <property type="entry name" value="ACT_6"/>
    <property type="match status" value="1"/>
</dbReference>
<evidence type="ECO:0000313" key="4">
    <source>
        <dbReference type="Proteomes" id="UP000199657"/>
    </source>
</evidence>
<evidence type="ECO:0000313" key="3">
    <source>
        <dbReference type="EMBL" id="SEO97109.1"/>
    </source>
</evidence>
<dbReference type="PANTHER" id="PTHR34875:SF5">
    <property type="entry name" value="GLYCINE CLEAVAGE SYSTEM TRANSCRIPTIONAL REPRESSOR"/>
    <property type="match status" value="1"/>
</dbReference>
<proteinExistence type="predicted"/>
<protein>
    <recommendedName>
        <fullName evidence="1">Glycine cleavage system transcriptional repressor</fullName>
    </recommendedName>
</protein>
<accession>A0A1H8U1I2</accession>
<name>A0A1H8U1I2_9GAMM</name>
<dbReference type="FunFam" id="3.30.70.260:FF:000005">
    <property type="entry name" value="Glycine cleavage system transcriptional repressor"/>
    <property type="match status" value="1"/>
</dbReference>
<feature type="domain" description="ACT" evidence="2">
    <location>
        <begin position="93"/>
        <end position="176"/>
    </location>
</feature>
<dbReference type="CDD" id="cd04893">
    <property type="entry name" value="ACT_GcvR_1"/>
    <property type="match status" value="1"/>
</dbReference>
<dbReference type="Pfam" id="PF01842">
    <property type="entry name" value="ACT"/>
    <property type="match status" value="1"/>
</dbReference>
<dbReference type="Proteomes" id="UP000199657">
    <property type="component" value="Unassembled WGS sequence"/>
</dbReference>
<dbReference type="OrthoDB" id="5814713at2"/>
<dbReference type="SUPFAM" id="SSF55021">
    <property type="entry name" value="ACT-like"/>
    <property type="match status" value="2"/>
</dbReference>
<dbReference type="InterPro" id="IPR045865">
    <property type="entry name" value="ACT-like_dom_sf"/>
</dbReference>
<dbReference type="RefSeq" id="WP_091644363.1">
    <property type="nucleotide sequence ID" value="NZ_FOEG01000005.1"/>
</dbReference>
<dbReference type="AlphaFoldDB" id="A0A1H8U1I2"/>
<dbReference type="STRING" id="406100.SAMN04488052_105110"/>
<comment type="subcellular location">
    <subcellularLocation>
        <location evidence="1">Cytoplasm</location>
    </subcellularLocation>
</comment>